<proteinExistence type="predicted"/>
<organism evidence="1 2">
    <name type="scientific">Parascaris univalens</name>
    <name type="common">Nematode worm</name>
    <dbReference type="NCBI Taxonomy" id="6257"/>
    <lineage>
        <taxon>Eukaryota</taxon>
        <taxon>Metazoa</taxon>
        <taxon>Ecdysozoa</taxon>
        <taxon>Nematoda</taxon>
        <taxon>Chromadorea</taxon>
        <taxon>Rhabditida</taxon>
        <taxon>Spirurina</taxon>
        <taxon>Ascaridomorpha</taxon>
        <taxon>Ascaridoidea</taxon>
        <taxon>Ascarididae</taxon>
        <taxon>Parascaris</taxon>
    </lineage>
</organism>
<keyword evidence="1" id="KW-1185">Reference proteome</keyword>
<name>A0A915BNB5_PARUN</name>
<evidence type="ECO:0000313" key="1">
    <source>
        <dbReference type="Proteomes" id="UP000887569"/>
    </source>
</evidence>
<dbReference type="AlphaFoldDB" id="A0A915BNB5"/>
<dbReference type="WBParaSite" id="PgR046_g059_t03">
    <property type="protein sequence ID" value="PgR046_g059_t03"/>
    <property type="gene ID" value="PgR046_g059"/>
</dbReference>
<reference evidence="2" key="1">
    <citation type="submission" date="2022-11" db="UniProtKB">
        <authorList>
            <consortium name="WormBaseParasite"/>
        </authorList>
    </citation>
    <scope>IDENTIFICATION</scope>
</reference>
<evidence type="ECO:0000313" key="2">
    <source>
        <dbReference type="WBParaSite" id="PgR046_g059_t03"/>
    </source>
</evidence>
<dbReference type="Proteomes" id="UP000887569">
    <property type="component" value="Unplaced"/>
</dbReference>
<sequence>IYRSESNGGGISLSPFMSHRLSCKYRKKILLMDLRQKLLLVFPQLHSFKHSIHLKLLIVSSFLLTELLSNILSSYQSYNFSLG</sequence>
<accession>A0A915BNB5</accession>
<protein>
    <submittedName>
        <fullName evidence="2">Ovule protein</fullName>
    </submittedName>
</protein>